<feature type="domain" description="Zinc finger DNA-directed DNA polymerase family B alpha" evidence="16">
    <location>
        <begin position="1061"/>
        <end position="1232"/>
    </location>
</feature>
<accession>A0A7J7IHL9</accession>
<keyword evidence="10 12" id="KW-0238">DNA-binding</keyword>
<evidence type="ECO:0000259" key="14">
    <source>
        <dbReference type="Pfam" id="PF00136"/>
    </source>
</evidence>
<dbReference type="InterPro" id="IPR006133">
    <property type="entry name" value="DNA-dir_DNA_pol_B_exonuc"/>
</dbReference>
<evidence type="ECO:0000313" key="18">
    <source>
        <dbReference type="Proteomes" id="UP000530660"/>
    </source>
</evidence>
<dbReference type="Gene3D" id="1.10.132.60">
    <property type="entry name" value="DNA polymerase family B, C-terminal domain"/>
    <property type="match status" value="1"/>
</dbReference>
<dbReference type="GO" id="GO:0000166">
    <property type="term" value="F:nucleotide binding"/>
    <property type="evidence" value="ECO:0007669"/>
    <property type="project" value="InterPro"/>
</dbReference>
<dbReference type="InterPro" id="IPR006172">
    <property type="entry name" value="DNA-dir_DNA_pol_B"/>
</dbReference>
<keyword evidence="5 12" id="KW-0235">DNA replication</keyword>
<dbReference type="Proteomes" id="UP000530660">
    <property type="component" value="Unassembled WGS sequence"/>
</dbReference>
<dbReference type="InterPro" id="IPR006134">
    <property type="entry name" value="DNA-dir_DNA_pol_B_multi_dom"/>
</dbReference>
<dbReference type="EC" id="2.7.7.7" evidence="12"/>
<dbReference type="GO" id="GO:0006272">
    <property type="term" value="P:leading strand elongation"/>
    <property type="evidence" value="ECO:0007669"/>
    <property type="project" value="TreeGrafter"/>
</dbReference>
<dbReference type="PRINTS" id="PR00106">
    <property type="entry name" value="DNAPOLB"/>
</dbReference>
<dbReference type="SUPFAM" id="SSF56672">
    <property type="entry name" value="DNA/RNA polymerases"/>
    <property type="match status" value="1"/>
</dbReference>
<dbReference type="InterPro" id="IPR043502">
    <property type="entry name" value="DNA/RNA_pol_sf"/>
</dbReference>
<dbReference type="GO" id="GO:0005658">
    <property type="term" value="C:alpha DNA polymerase:primase complex"/>
    <property type="evidence" value="ECO:0007669"/>
    <property type="project" value="TreeGrafter"/>
</dbReference>
<sequence>MKRQTDLATEAPSHSSGERIPSITFFAMDVHEVLDKVFIFGKTMATETKDSETVCIQVCGMEREIYFLPRTCTNLDEKGVLQEGQYPVLPPELSNGTTTLSDEPATACVYDEVKSVLLENGIREYSARQDARCFLSNHVGHRRPELTPCLRVTYPAKYAALEPFLEGQTFSQVVGTKNTLMERFVLELQIPGPCWMRVSDATRVDGVSSCSWSLSVDSPTKIEVLPKSEVQLSVPLMRVLSVSMRTVAEANSNAKELAVICGTVFDRVPTNRTVGDAPRAAMQFAIVRPLSHESFPFGFDRIVRGRRILRERNELAMIERFLAEINRLDPDILVCHQAMSHHLDVLIRRMRELRVREWWHLGRLIQRRQLEDLRKSTQAYTNGIGPALARQLVAGRLLCDTEEAAREYLPREKDYSLRSLCRSTFGSKIISQEECDEEWSTQSMLAAYRDAKELLEAIDKCNEDARLSFLLADRLAVIPLSNELASICGYLWSRALLGNRAERIEYLLLHEIHRSGKYVAPDKIRCQRRNNLTPRLGLKEQNTQGSVGTQTPVATFTLTQRGGSTPSSAAGSAQRLQHSVKRRKPAYQGGYVLEPKRGLYETCVLQLDFSSLYPSIIQEYNIDFTTVTLDCDGAAQLPSPALDTGILPSVLRRLVQRRRQVREAARGESDPVRQQQLHTRQLALKLTANAMYGCLGFAHSRFYIQELAELVTRTGRETLERTVELAQETLIRIGRERLSSSTACSPDEESNSTPEVIYGDTDSIFIDSAVQFESKLVGRVMELGNAIRREVNKQYRTLEIEVEALYIRMLLLNKKKYAAMKYDLATGALSKEVKGIEVVRRDWCSLVANSGNYVLDQVLDPSISSMEANDRICRHLGEIASRMQNGLVDIDQYAITKQLSKPPDAYEDAAVQPHVQVALRRRASGYTVNAGTYIPYVICREVREEWAPTNGSKSERTCSADNIARRAYHPDEVRHGSGALHIDIGWYLENQLHATLSRMTECIPGLDAVALARCMGMNTQPFEQAKMLAESGSQSRSPWDRNALRSALIEDLYGALSDPHVESFMVHCPSCARSFKLDLHIESDGVKPATNIGSCPYNDCAAEVPIAILAQQLTMFIRKAIRRYYTSAYVKKGSRQLVRDLCLSGDGSRAYRLEDHGDTADGTCIVEREYGERTLYAQLERLQFALGNSPVTRAEADDSPSYAQLCAKKLQSILQYYLDACGYQYVEMSALFSGELSET</sequence>
<keyword evidence="9 12" id="KW-0239">DNA-directed DNA polymerase</keyword>
<dbReference type="GO" id="GO:0003697">
    <property type="term" value="F:single-stranded DNA binding"/>
    <property type="evidence" value="ECO:0007669"/>
    <property type="project" value="TreeGrafter"/>
</dbReference>
<dbReference type="PANTHER" id="PTHR45861">
    <property type="entry name" value="DNA POLYMERASE ALPHA CATALYTIC SUBUNIT"/>
    <property type="match status" value="1"/>
</dbReference>
<dbReference type="GO" id="GO:0003682">
    <property type="term" value="F:chromatin binding"/>
    <property type="evidence" value="ECO:0007669"/>
    <property type="project" value="TreeGrafter"/>
</dbReference>
<dbReference type="Pfam" id="PF00136">
    <property type="entry name" value="DNA_pol_B"/>
    <property type="match status" value="1"/>
</dbReference>
<dbReference type="SMART" id="SM00486">
    <property type="entry name" value="POLBc"/>
    <property type="match status" value="1"/>
</dbReference>
<evidence type="ECO:0000259" key="16">
    <source>
        <dbReference type="Pfam" id="PF08996"/>
    </source>
</evidence>
<dbReference type="InterPro" id="IPR023211">
    <property type="entry name" value="DNA_pol_palm_dom_sf"/>
</dbReference>
<dbReference type="Gene3D" id="6.10.10.100">
    <property type="match status" value="1"/>
</dbReference>
<evidence type="ECO:0000313" key="17">
    <source>
        <dbReference type="EMBL" id="KAF6002214.1"/>
    </source>
</evidence>
<dbReference type="InterPro" id="IPR042087">
    <property type="entry name" value="DNA_pol_B_thumb"/>
</dbReference>
<dbReference type="AlphaFoldDB" id="A0A7J7IHL9"/>
<gene>
    <name evidence="17" type="primary">POL1</name>
    <name evidence="17" type="ORF">F1559_002724</name>
</gene>
<dbReference type="GO" id="GO:1902975">
    <property type="term" value="P:mitotic DNA replication initiation"/>
    <property type="evidence" value="ECO:0007669"/>
    <property type="project" value="InterPro"/>
</dbReference>
<evidence type="ECO:0000256" key="7">
    <source>
        <dbReference type="ARBA" id="ARBA00022771"/>
    </source>
</evidence>
<dbReference type="InterPro" id="IPR036397">
    <property type="entry name" value="RNaseH_sf"/>
</dbReference>
<keyword evidence="3 12" id="KW-0808">Transferase</keyword>
<feature type="domain" description="DNA-directed DNA polymerase family B exonuclease" evidence="15">
    <location>
        <begin position="174"/>
        <end position="419"/>
    </location>
</feature>
<evidence type="ECO:0000259" key="15">
    <source>
        <dbReference type="Pfam" id="PF03104"/>
    </source>
</evidence>
<dbReference type="NCBIfam" id="TIGR00592">
    <property type="entry name" value="pol2"/>
    <property type="match status" value="1"/>
</dbReference>
<keyword evidence="11" id="KW-0539">Nucleus</keyword>
<evidence type="ECO:0000256" key="13">
    <source>
        <dbReference type="SAM" id="MobiDB-lite"/>
    </source>
</evidence>
<feature type="compositionally biased region" description="Low complexity" evidence="13">
    <location>
        <begin position="562"/>
        <end position="573"/>
    </location>
</feature>
<dbReference type="GO" id="GO:0003688">
    <property type="term" value="F:DNA replication origin binding"/>
    <property type="evidence" value="ECO:0007669"/>
    <property type="project" value="TreeGrafter"/>
</dbReference>
<comment type="subcellular location">
    <subcellularLocation>
        <location evidence="1">Nucleus</location>
    </subcellularLocation>
</comment>
<dbReference type="SUPFAM" id="SSF53098">
    <property type="entry name" value="Ribonuclease H-like"/>
    <property type="match status" value="1"/>
</dbReference>
<proteinExistence type="inferred from homology"/>
<organism evidence="17 18">
    <name type="scientific">Cyanidiococcus yangmingshanensis</name>
    <dbReference type="NCBI Taxonomy" id="2690220"/>
    <lineage>
        <taxon>Eukaryota</taxon>
        <taxon>Rhodophyta</taxon>
        <taxon>Bangiophyceae</taxon>
        <taxon>Cyanidiales</taxon>
        <taxon>Cyanidiaceae</taxon>
        <taxon>Cyanidiococcus</taxon>
    </lineage>
</organism>
<comment type="catalytic activity">
    <reaction evidence="12">
        <text>DNA(n) + a 2'-deoxyribonucleoside 5'-triphosphate = DNA(n+1) + diphosphate</text>
        <dbReference type="Rhea" id="RHEA:22508"/>
        <dbReference type="Rhea" id="RHEA-COMP:17339"/>
        <dbReference type="Rhea" id="RHEA-COMP:17340"/>
        <dbReference type="ChEBI" id="CHEBI:33019"/>
        <dbReference type="ChEBI" id="CHEBI:61560"/>
        <dbReference type="ChEBI" id="CHEBI:173112"/>
        <dbReference type="EC" id="2.7.7.7"/>
    </reaction>
</comment>
<dbReference type="Gene3D" id="2.40.50.730">
    <property type="match status" value="1"/>
</dbReference>
<evidence type="ECO:0000256" key="6">
    <source>
        <dbReference type="ARBA" id="ARBA00022723"/>
    </source>
</evidence>
<evidence type="ECO:0000256" key="12">
    <source>
        <dbReference type="RuleBase" id="RU000442"/>
    </source>
</evidence>
<evidence type="ECO:0000256" key="4">
    <source>
        <dbReference type="ARBA" id="ARBA00022695"/>
    </source>
</evidence>
<keyword evidence="4 12" id="KW-0548">Nucleotidyltransferase</keyword>
<dbReference type="GO" id="GO:0006273">
    <property type="term" value="P:lagging strand elongation"/>
    <property type="evidence" value="ECO:0007669"/>
    <property type="project" value="TreeGrafter"/>
</dbReference>
<keyword evidence="18" id="KW-1185">Reference proteome</keyword>
<dbReference type="Pfam" id="PF08996">
    <property type="entry name" value="zf-DNA_Pol"/>
    <property type="match status" value="1"/>
</dbReference>
<dbReference type="GO" id="GO:0008270">
    <property type="term" value="F:zinc ion binding"/>
    <property type="evidence" value="ECO:0007669"/>
    <property type="project" value="UniProtKB-KW"/>
</dbReference>
<dbReference type="CDD" id="cd05532">
    <property type="entry name" value="POLBc_alpha"/>
    <property type="match status" value="1"/>
</dbReference>
<dbReference type="InterPro" id="IPR015088">
    <property type="entry name" value="Znf_DNA-dir_DNA_pol_B_alpha"/>
</dbReference>
<keyword evidence="6" id="KW-0479">Metal-binding</keyword>
<evidence type="ECO:0000256" key="8">
    <source>
        <dbReference type="ARBA" id="ARBA00022833"/>
    </source>
</evidence>
<dbReference type="PANTHER" id="PTHR45861:SF1">
    <property type="entry name" value="DNA POLYMERASE ALPHA CATALYTIC SUBUNIT"/>
    <property type="match status" value="1"/>
</dbReference>
<comment type="similarity">
    <text evidence="2 12">Belongs to the DNA polymerase type-B family.</text>
</comment>
<dbReference type="Gene3D" id="1.10.3200.20">
    <property type="entry name" value="DNA Polymerase alpha, zinc finger"/>
    <property type="match status" value="1"/>
</dbReference>
<evidence type="ECO:0000256" key="1">
    <source>
        <dbReference type="ARBA" id="ARBA00004123"/>
    </source>
</evidence>
<feature type="domain" description="DNA-directed DNA polymerase family B multifunctional" evidence="14">
    <location>
        <begin position="492"/>
        <end position="1003"/>
    </location>
</feature>
<protein>
    <recommendedName>
        <fullName evidence="12">DNA polymerase</fullName>
        <ecNumber evidence="12">2.7.7.7</ecNumber>
    </recommendedName>
</protein>
<dbReference type="Gene3D" id="3.30.70.2820">
    <property type="match status" value="1"/>
</dbReference>
<dbReference type="InterPro" id="IPR012337">
    <property type="entry name" value="RNaseH-like_sf"/>
</dbReference>
<keyword evidence="8" id="KW-0862">Zinc</keyword>
<dbReference type="GO" id="GO:0003887">
    <property type="term" value="F:DNA-directed DNA polymerase activity"/>
    <property type="evidence" value="ECO:0007669"/>
    <property type="project" value="UniProtKB-KW"/>
</dbReference>
<evidence type="ECO:0000256" key="2">
    <source>
        <dbReference type="ARBA" id="ARBA00005755"/>
    </source>
</evidence>
<evidence type="ECO:0000256" key="5">
    <source>
        <dbReference type="ARBA" id="ARBA00022705"/>
    </source>
</evidence>
<name>A0A7J7IHL9_9RHOD</name>
<evidence type="ECO:0000256" key="10">
    <source>
        <dbReference type="ARBA" id="ARBA00023125"/>
    </source>
</evidence>
<dbReference type="Gene3D" id="3.30.420.10">
    <property type="entry name" value="Ribonuclease H-like superfamily/Ribonuclease H"/>
    <property type="match status" value="1"/>
</dbReference>
<dbReference type="Gene3D" id="3.90.1600.10">
    <property type="entry name" value="Palm domain of DNA polymerase"/>
    <property type="match status" value="1"/>
</dbReference>
<dbReference type="PROSITE" id="PS00116">
    <property type="entry name" value="DNA_POLYMERASE_B"/>
    <property type="match status" value="1"/>
</dbReference>
<evidence type="ECO:0000256" key="11">
    <source>
        <dbReference type="ARBA" id="ARBA00023242"/>
    </source>
</evidence>
<evidence type="ECO:0000256" key="3">
    <source>
        <dbReference type="ARBA" id="ARBA00022679"/>
    </source>
</evidence>
<dbReference type="InterPro" id="IPR045846">
    <property type="entry name" value="POLBc_alpha"/>
</dbReference>
<dbReference type="OrthoDB" id="6755010at2759"/>
<evidence type="ECO:0000256" key="9">
    <source>
        <dbReference type="ARBA" id="ARBA00022932"/>
    </source>
</evidence>
<dbReference type="Pfam" id="PF03104">
    <property type="entry name" value="DNA_pol_B_exo1"/>
    <property type="match status" value="1"/>
</dbReference>
<keyword evidence="7" id="KW-0863">Zinc-finger</keyword>
<dbReference type="Gene3D" id="1.10.287.690">
    <property type="entry name" value="Helix hairpin bin"/>
    <property type="match status" value="1"/>
</dbReference>
<reference evidence="17 18" key="1">
    <citation type="journal article" date="2020" name="J. Phycol.">
        <title>Comparative genome analysis reveals Cyanidiococcus gen. nov., a new extremophilic red algal genus sister to Cyanidioschyzon (Cyanidioschyzonaceae, Rhodophyta).</title>
        <authorList>
            <person name="Liu S.-L."/>
            <person name="Chiang Y.-R."/>
            <person name="Yoon H.S."/>
            <person name="Fu H.-Y."/>
        </authorList>
    </citation>
    <scope>NUCLEOTIDE SEQUENCE [LARGE SCALE GENOMIC DNA]</scope>
    <source>
        <strain evidence="17 18">THAL066</strain>
    </source>
</reference>
<comment type="caution">
    <text evidence="17">The sequence shown here is derived from an EMBL/GenBank/DDBJ whole genome shotgun (WGS) entry which is preliminary data.</text>
</comment>
<dbReference type="EMBL" id="VWRR01000011">
    <property type="protein sequence ID" value="KAF6002214.1"/>
    <property type="molecule type" value="Genomic_DNA"/>
</dbReference>
<feature type="region of interest" description="Disordered" evidence="13">
    <location>
        <begin position="560"/>
        <end position="579"/>
    </location>
</feature>
<dbReference type="InterPro" id="IPR038256">
    <property type="entry name" value="Pol_alpha_znc_sf"/>
</dbReference>
<dbReference type="InterPro" id="IPR017964">
    <property type="entry name" value="DNA-dir_DNA_pol_B_CS"/>
</dbReference>